<dbReference type="InterPro" id="IPR037185">
    <property type="entry name" value="EmrE-like"/>
</dbReference>
<dbReference type="GO" id="GO:1990961">
    <property type="term" value="P:xenobiotic detoxification by transmembrane export across the plasma membrane"/>
    <property type="evidence" value="ECO:0007669"/>
    <property type="project" value="UniProtKB-ARBA"/>
</dbReference>
<evidence type="ECO:0000313" key="11">
    <source>
        <dbReference type="Proteomes" id="UP000237344"/>
    </source>
</evidence>
<keyword evidence="6 9" id="KW-0472">Membrane</keyword>
<feature type="transmembrane region" description="Helical" evidence="9">
    <location>
        <begin position="26"/>
        <end position="46"/>
    </location>
</feature>
<dbReference type="GO" id="GO:0015199">
    <property type="term" value="F:amino-acid betaine transmembrane transporter activity"/>
    <property type="evidence" value="ECO:0007669"/>
    <property type="project" value="TreeGrafter"/>
</dbReference>
<name>A0A2S3VXF3_9PROT</name>
<evidence type="ECO:0000256" key="6">
    <source>
        <dbReference type="ARBA" id="ARBA00023136"/>
    </source>
</evidence>
<dbReference type="GO" id="GO:0031460">
    <property type="term" value="P:glycine betaine transport"/>
    <property type="evidence" value="ECO:0007669"/>
    <property type="project" value="TreeGrafter"/>
</dbReference>
<gene>
    <name evidence="10" type="primary">emrE</name>
    <name evidence="10" type="ORF">KMAL_30700</name>
</gene>
<evidence type="ECO:0000256" key="2">
    <source>
        <dbReference type="ARBA" id="ARBA00022448"/>
    </source>
</evidence>
<accession>A0A2S3VXF3</accession>
<evidence type="ECO:0000256" key="9">
    <source>
        <dbReference type="SAM" id="Phobius"/>
    </source>
</evidence>
<dbReference type="InterPro" id="IPR000390">
    <property type="entry name" value="Small_drug/metabolite_transptr"/>
</dbReference>
<keyword evidence="2" id="KW-0813">Transport</keyword>
<proteinExistence type="inferred from homology"/>
<evidence type="ECO:0000256" key="7">
    <source>
        <dbReference type="ARBA" id="ARBA00038032"/>
    </source>
</evidence>
<dbReference type="Gene3D" id="1.10.3730.20">
    <property type="match status" value="1"/>
</dbReference>
<protein>
    <submittedName>
        <fullName evidence="10">Multidrug transporter EmrE</fullName>
    </submittedName>
</protein>
<reference evidence="10 11" key="1">
    <citation type="submission" date="2018-01" db="EMBL/GenBank/DDBJ databases">
        <title>Draft Genome Sequence of Komagataeibacter maltaceti LMG 1529, a Vinegar Producing Acetic Acid Bacterium Isolated from Malt Vinegar Brewery Acetifiers.</title>
        <authorList>
            <person name="Zhang Q."/>
            <person name="Hollensteiner J."/>
            <person name="Poehlein A."/>
            <person name="Daniel R."/>
        </authorList>
    </citation>
    <scope>NUCLEOTIDE SEQUENCE [LARGE SCALE GENOMIC DNA]</scope>
    <source>
        <strain evidence="10 11">LMG 1529</strain>
    </source>
</reference>
<dbReference type="OrthoDB" id="9808638at2"/>
<evidence type="ECO:0000256" key="4">
    <source>
        <dbReference type="ARBA" id="ARBA00022692"/>
    </source>
</evidence>
<dbReference type="Pfam" id="PF00893">
    <property type="entry name" value="Multi_Drug_Res"/>
    <property type="match status" value="1"/>
</dbReference>
<keyword evidence="11" id="KW-1185">Reference proteome</keyword>
<dbReference type="AlphaFoldDB" id="A0A2S3VXF3"/>
<evidence type="ECO:0000256" key="3">
    <source>
        <dbReference type="ARBA" id="ARBA00022475"/>
    </source>
</evidence>
<keyword evidence="5 9" id="KW-1133">Transmembrane helix</keyword>
<dbReference type="SUPFAM" id="SSF103481">
    <property type="entry name" value="Multidrug resistance efflux transporter EmrE"/>
    <property type="match status" value="1"/>
</dbReference>
<dbReference type="PANTHER" id="PTHR30561:SF1">
    <property type="entry name" value="MULTIDRUG TRANSPORTER EMRE"/>
    <property type="match status" value="1"/>
</dbReference>
<dbReference type="GO" id="GO:0015297">
    <property type="term" value="F:antiporter activity"/>
    <property type="evidence" value="ECO:0007669"/>
    <property type="project" value="TreeGrafter"/>
</dbReference>
<feature type="transmembrane region" description="Helical" evidence="9">
    <location>
        <begin position="84"/>
        <end position="103"/>
    </location>
</feature>
<keyword evidence="4 8" id="KW-0812">Transmembrane</keyword>
<evidence type="ECO:0000313" key="10">
    <source>
        <dbReference type="EMBL" id="POF61310.1"/>
    </source>
</evidence>
<evidence type="ECO:0000256" key="8">
    <source>
        <dbReference type="RuleBase" id="RU003942"/>
    </source>
</evidence>
<dbReference type="Proteomes" id="UP000237344">
    <property type="component" value="Unassembled WGS sequence"/>
</dbReference>
<evidence type="ECO:0000256" key="5">
    <source>
        <dbReference type="ARBA" id="ARBA00022989"/>
    </source>
</evidence>
<dbReference type="FunFam" id="1.10.3730.20:FF:000001">
    <property type="entry name" value="Quaternary ammonium compound resistance transporter SugE"/>
    <property type="match status" value="1"/>
</dbReference>
<dbReference type="PANTHER" id="PTHR30561">
    <property type="entry name" value="SMR FAMILY PROTON-DEPENDENT DRUG EFFLUX TRANSPORTER SUGE"/>
    <property type="match status" value="1"/>
</dbReference>
<organism evidence="10 11">
    <name type="scientific">Novacetimonas maltaceti</name>
    <dbReference type="NCBI Taxonomy" id="1203393"/>
    <lineage>
        <taxon>Bacteria</taxon>
        <taxon>Pseudomonadati</taxon>
        <taxon>Pseudomonadota</taxon>
        <taxon>Alphaproteobacteria</taxon>
        <taxon>Acetobacterales</taxon>
        <taxon>Acetobacteraceae</taxon>
        <taxon>Novacetimonas</taxon>
    </lineage>
</organism>
<dbReference type="RefSeq" id="WP_110096418.1">
    <property type="nucleotide sequence ID" value="NZ_NKUE01000008.1"/>
</dbReference>
<dbReference type="GO" id="GO:0015220">
    <property type="term" value="F:choline transmembrane transporter activity"/>
    <property type="evidence" value="ECO:0007669"/>
    <property type="project" value="TreeGrafter"/>
</dbReference>
<dbReference type="EMBL" id="POTC01000083">
    <property type="protein sequence ID" value="POF61310.1"/>
    <property type="molecule type" value="Genomic_DNA"/>
</dbReference>
<sequence length="110" mass="11525">MAYLYLALAIGAEVTATFFLTLSDGFTRRLPSCVTVVGYLTAFYALSQALRTIPTGVAYAIWSGVGTVAITIVSWIWLGQKLNLAAVGGMVMIIAGVMVMNLCSGTSGHG</sequence>
<feature type="transmembrane region" description="Helical" evidence="9">
    <location>
        <begin position="58"/>
        <end position="78"/>
    </location>
</feature>
<comment type="caution">
    <text evidence="10">The sequence shown here is derived from an EMBL/GenBank/DDBJ whole genome shotgun (WGS) entry which is preliminary data.</text>
</comment>
<comment type="similarity">
    <text evidence="7 8">Belongs to the drug/metabolite transporter (DMT) superfamily. Small multidrug resistance (SMR) (TC 2.A.7.1) family.</text>
</comment>
<evidence type="ECO:0000256" key="1">
    <source>
        <dbReference type="ARBA" id="ARBA00004651"/>
    </source>
</evidence>
<dbReference type="InterPro" id="IPR045324">
    <property type="entry name" value="Small_multidrug_res"/>
</dbReference>
<comment type="subcellular location">
    <subcellularLocation>
        <location evidence="1 8">Cell membrane</location>
        <topology evidence="1 8">Multi-pass membrane protein</topology>
    </subcellularLocation>
</comment>
<keyword evidence="3" id="KW-1003">Cell membrane</keyword>
<dbReference type="GO" id="GO:0005886">
    <property type="term" value="C:plasma membrane"/>
    <property type="evidence" value="ECO:0007669"/>
    <property type="project" value="UniProtKB-SubCell"/>
</dbReference>